<feature type="region of interest" description="Disordered" evidence="1">
    <location>
        <begin position="1"/>
        <end position="241"/>
    </location>
</feature>
<evidence type="ECO:0000313" key="2">
    <source>
        <dbReference type="EMBL" id="UJO12881.1"/>
    </source>
</evidence>
<feature type="compositionally biased region" description="Basic and acidic residues" evidence="1">
    <location>
        <begin position="1045"/>
        <end position="1056"/>
    </location>
</feature>
<feature type="compositionally biased region" description="Polar residues" evidence="1">
    <location>
        <begin position="617"/>
        <end position="629"/>
    </location>
</feature>
<feature type="region of interest" description="Disordered" evidence="1">
    <location>
        <begin position="421"/>
        <end position="454"/>
    </location>
</feature>
<sequence>MTVPQSKLRRALSRATMKKSKPTADPEPSSTTPAPASCGEVQSANASDNTASTADNADVDSIAAILRRSGRARSTSVRTLFKSRSAASLAPSIPSTVMSSSNDDSATKRRMQGSESSFSQTAPGSPPARPTVYPLSRGRHAKFIPRKRRESNVPMIKPEIATEKVDKLNSQESAHGRAQDGPRTDPAGRKAASSLSVADRILGFERRGTHSELPKPVKRHRHSKAVYDEDAAEESPGKDKESLPIVFPLHVRKFQRRDSKAAAMIQKPDTPLYRSAADEGTTMHHPSPQRAIPALKTLPGTPPPLEAAVSVAKTALQQANAQASLAKSAIEQSSKQADRPSDARTEPATLTSQKAQLKRTKSNKVIERQREIEALSAKSATSAPLQRSNTQPKSKDLEAAIPTSRINPFAHFHGTRGYCVRHGRKSSQRSPKGARSTKDMCERGRNDETQSNADACPDCVAELNIKRKELVEKGDFGTESLVGKEFKVKSDEKRHEEELAQKVAQKVPSPTSGVNHEPMVQRQIETQNIGPSTNQADPQSAMQQRGETPQPNGHDQTQVIDHGKSDIKNGGKMPIEGGPAPASLQEQPRNKIDLQNPGPSHHLSWDSAEVEPPMSTRRATSSGPPSQTKSHTSSHSSTYAASENNVAPTPDLQPRAVHFRALSSSKERDQSHDDGIVVQRDLGDGLDAMILERGGRLERVVMNSRKGGPIAEVMARLARELSQVSSAISTTNPQRRPREHTDGSLDEIIARRKSVAELEHLLRDAADAQGTKLHHQADGSAEDIVMKNFAGEGPPESPLLEEENEEDEEDTIEEILQRTPSQIERAAIRQSIEHDYRALQGYLDSAAATVDRRYQPQPTGLGYRWPTPQQYRSLSIPTSTRMQNPNLGSRTLPIMVEDEHRRAAAPCTSLERASTLHITTTCTSPSTSGLPTLPSHILRAQDMTSPSPTDMDIPPSPLLFTASTAPSLNTSALPSPQTPHAIESPPALVPCAPHSPTETSPGIAVRVATPMPPPMPPPKPLGSPSQVRADSMVIRQVMRMEKNKAVQEAAAVERDTRRRRALKKEGKDGEKMAE</sequence>
<accession>A0A9Q8L8T1</accession>
<feature type="compositionally biased region" description="Basic and acidic residues" evidence="1">
    <location>
        <begin position="364"/>
        <end position="373"/>
    </location>
</feature>
<evidence type="ECO:0000313" key="3">
    <source>
        <dbReference type="Proteomes" id="UP000756132"/>
    </source>
</evidence>
<feature type="compositionally biased region" description="Low complexity" evidence="1">
    <location>
        <begin position="26"/>
        <end position="56"/>
    </location>
</feature>
<feature type="region of interest" description="Disordered" evidence="1">
    <location>
        <begin position="1045"/>
        <end position="1074"/>
    </location>
</feature>
<organism evidence="2 3">
    <name type="scientific">Passalora fulva</name>
    <name type="common">Tomato leaf mold</name>
    <name type="synonym">Cladosporium fulvum</name>
    <dbReference type="NCBI Taxonomy" id="5499"/>
    <lineage>
        <taxon>Eukaryota</taxon>
        <taxon>Fungi</taxon>
        <taxon>Dikarya</taxon>
        <taxon>Ascomycota</taxon>
        <taxon>Pezizomycotina</taxon>
        <taxon>Dothideomycetes</taxon>
        <taxon>Dothideomycetidae</taxon>
        <taxon>Mycosphaerellales</taxon>
        <taxon>Mycosphaerellaceae</taxon>
        <taxon>Fulvia</taxon>
    </lineage>
</organism>
<keyword evidence="3" id="KW-1185">Reference proteome</keyword>
<dbReference type="AlphaFoldDB" id="A0A9Q8L8T1"/>
<dbReference type="RefSeq" id="XP_047757247.1">
    <property type="nucleotide sequence ID" value="XM_047900492.1"/>
</dbReference>
<feature type="compositionally biased region" description="Basic residues" evidence="1">
    <location>
        <begin position="137"/>
        <end position="149"/>
    </location>
</feature>
<feature type="compositionally biased region" description="Polar residues" evidence="1">
    <location>
        <begin position="523"/>
        <end position="559"/>
    </location>
</feature>
<feature type="compositionally biased region" description="Basic residues" evidence="1">
    <location>
        <begin position="7"/>
        <end position="21"/>
    </location>
</feature>
<dbReference type="KEGG" id="ffu:CLAFUR5_01344"/>
<feature type="compositionally biased region" description="Basic and acidic residues" evidence="1">
    <location>
        <begin position="160"/>
        <end position="188"/>
    </location>
</feature>
<feature type="compositionally biased region" description="Basic and acidic residues" evidence="1">
    <location>
        <begin position="1063"/>
        <end position="1074"/>
    </location>
</feature>
<feature type="compositionally biased region" description="Low complexity" evidence="1">
    <location>
        <begin position="630"/>
        <end position="642"/>
    </location>
</feature>
<feature type="compositionally biased region" description="Polar residues" evidence="1">
    <location>
        <begin position="93"/>
        <end position="104"/>
    </location>
</feature>
<reference evidence="2" key="1">
    <citation type="submission" date="2021-12" db="EMBL/GenBank/DDBJ databases">
        <authorList>
            <person name="Zaccaron A."/>
            <person name="Stergiopoulos I."/>
        </authorList>
    </citation>
    <scope>NUCLEOTIDE SEQUENCE</scope>
    <source>
        <strain evidence="2">Race5_Kim</strain>
    </source>
</reference>
<gene>
    <name evidence="2" type="ORF">CLAFUR5_01344</name>
</gene>
<dbReference type="Proteomes" id="UP000756132">
    <property type="component" value="Chromosome 1"/>
</dbReference>
<evidence type="ECO:0000256" key="1">
    <source>
        <dbReference type="SAM" id="MobiDB-lite"/>
    </source>
</evidence>
<feature type="region of interest" description="Disordered" evidence="1">
    <location>
        <begin position="318"/>
        <end position="396"/>
    </location>
</feature>
<dbReference type="GeneID" id="71981222"/>
<feature type="compositionally biased region" description="Low complexity" evidence="1">
    <location>
        <begin position="318"/>
        <end position="329"/>
    </location>
</feature>
<feature type="compositionally biased region" description="Basic and acidic residues" evidence="1">
    <location>
        <begin position="202"/>
        <end position="215"/>
    </location>
</feature>
<name>A0A9Q8L8T1_PASFU</name>
<feature type="compositionally biased region" description="Polar residues" evidence="1">
    <location>
        <begin position="113"/>
        <end position="123"/>
    </location>
</feature>
<feature type="compositionally biased region" description="Basic and acidic residues" evidence="1">
    <location>
        <begin position="336"/>
        <end position="345"/>
    </location>
</feature>
<reference evidence="2" key="2">
    <citation type="journal article" date="2022" name="Microb. Genom.">
        <title>A chromosome-scale genome assembly of the tomato pathogen Cladosporium fulvum reveals a compartmentalized genome architecture and the presence of a dispensable chromosome.</title>
        <authorList>
            <person name="Zaccaron A.Z."/>
            <person name="Chen L.H."/>
            <person name="Samaras A."/>
            <person name="Stergiopoulos I."/>
        </authorList>
    </citation>
    <scope>NUCLEOTIDE SEQUENCE</scope>
    <source>
        <strain evidence="2">Race5_Kim</strain>
    </source>
</reference>
<feature type="region of interest" description="Disordered" evidence="1">
    <location>
        <begin position="256"/>
        <end position="303"/>
    </location>
</feature>
<dbReference type="OrthoDB" id="270171at2759"/>
<proteinExistence type="predicted"/>
<feature type="compositionally biased region" description="Basic and acidic residues" evidence="1">
    <location>
        <begin position="487"/>
        <end position="500"/>
    </location>
</feature>
<protein>
    <submittedName>
        <fullName evidence="2">Uncharacterized protein</fullName>
    </submittedName>
</protein>
<feature type="region of interest" description="Disordered" evidence="1">
    <location>
        <begin position="487"/>
        <end position="653"/>
    </location>
</feature>
<dbReference type="EMBL" id="CP090163">
    <property type="protein sequence ID" value="UJO12881.1"/>
    <property type="molecule type" value="Genomic_DNA"/>
</dbReference>
<feature type="compositionally biased region" description="Polar residues" evidence="1">
    <location>
        <begin position="378"/>
        <end position="392"/>
    </location>
</feature>
<feature type="compositionally biased region" description="Basic and acidic residues" evidence="1">
    <location>
        <begin position="436"/>
        <end position="448"/>
    </location>
</feature>